<dbReference type="EMBL" id="JAHBAY010000004">
    <property type="protein sequence ID" value="MBT0769691.1"/>
    <property type="molecule type" value="Genomic_DNA"/>
</dbReference>
<dbReference type="Proteomes" id="UP001197247">
    <property type="component" value="Unassembled WGS sequence"/>
</dbReference>
<comment type="caution">
    <text evidence="2">The sequence shown here is derived from an EMBL/GenBank/DDBJ whole genome shotgun (WGS) entry which is preliminary data.</text>
</comment>
<dbReference type="RefSeq" id="WP_214155985.1">
    <property type="nucleotide sequence ID" value="NZ_JAHBAY010000004.1"/>
</dbReference>
<evidence type="ECO:0000256" key="1">
    <source>
        <dbReference type="SAM" id="MobiDB-lite"/>
    </source>
</evidence>
<feature type="region of interest" description="Disordered" evidence="1">
    <location>
        <begin position="291"/>
        <end position="310"/>
    </location>
</feature>
<reference evidence="2 3" key="1">
    <citation type="submission" date="2021-05" db="EMBL/GenBank/DDBJ databases">
        <title>Kineosporia and Streptomyces sp. nov. two new marine actinobacteria isolated from Coral.</title>
        <authorList>
            <person name="Buangrab K."/>
            <person name="Sutthacheep M."/>
            <person name="Yeemin T."/>
            <person name="Harunari E."/>
            <person name="Igarashi Y."/>
            <person name="Kanchanasin P."/>
            <person name="Tanasupawat S."/>
            <person name="Phongsopitanun W."/>
        </authorList>
    </citation>
    <scope>NUCLEOTIDE SEQUENCE [LARGE SCALE GENOMIC DNA]</scope>
    <source>
        <strain evidence="2 3">J2-2</strain>
    </source>
</reference>
<feature type="region of interest" description="Disordered" evidence="1">
    <location>
        <begin position="476"/>
        <end position="519"/>
    </location>
</feature>
<feature type="region of interest" description="Disordered" evidence="1">
    <location>
        <begin position="263"/>
        <end position="286"/>
    </location>
</feature>
<feature type="compositionally biased region" description="Pro residues" evidence="1">
    <location>
        <begin position="296"/>
        <end position="306"/>
    </location>
</feature>
<organism evidence="2 3">
    <name type="scientific">Kineosporia corallincola</name>
    <dbReference type="NCBI Taxonomy" id="2835133"/>
    <lineage>
        <taxon>Bacteria</taxon>
        <taxon>Bacillati</taxon>
        <taxon>Actinomycetota</taxon>
        <taxon>Actinomycetes</taxon>
        <taxon>Kineosporiales</taxon>
        <taxon>Kineosporiaceae</taxon>
        <taxon>Kineosporia</taxon>
    </lineage>
</organism>
<protein>
    <submittedName>
        <fullName evidence="2">M48 family metallopeptidase</fullName>
    </submittedName>
</protein>
<name>A0ABS5THM6_9ACTN</name>
<feature type="compositionally biased region" description="Basic and acidic residues" evidence="1">
    <location>
        <begin position="489"/>
        <end position="511"/>
    </location>
</feature>
<sequence>MWASTALLVAFPLAGLLFLSTCAALGLITLLNLRDLELKAALPALPLLAVAAVLGRELLRLRGLPTPPGPTGPEVTPEDEPDLWDEIEELAELTGAEPPDALVIGGEARAAITEGGDERTLMIGLPLLVGLTRAELRAVITHEVAHFAPGPTAPAWRTHSRLRTTVSTLPPGLGHRLMSLYLRLYSQVSAPVRAAHEHAADVWAARLAGPDAAIDALERTRYVALAWDRVLGDFAPAITPHGPRASLADALDEVMDASHELLHEETRRRPARNGTQPYDAHRPDEERIARLDRMPGPDPRLAPPLEQPNAPAWSWLQQPEQLLAEAESTEIAPGPPGRAADWATVLTARLEDTSRSRAGHLAQALEQALDPDVPATLDGLLRIVASGRGHRLLEPHDPDEALAELVTASVVAVLAEDRRVRAVPDFGPGGPFRIEFLAPDDRFYPWPFDDVIHEAVAHPDAVDDLADALVSAEVDLRAPMAAPPAAPPTRRERRDRGDRGDRRDRRDHLDADAGAPLFP</sequence>
<dbReference type="Gene3D" id="3.30.2010.10">
    <property type="entry name" value="Metalloproteases ('zincins'), catalytic domain"/>
    <property type="match status" value="1"/>
</dbReference>
<accession>A0ABS5THM6</accession>
<evidence type="ECO:0000313" key="3">
    <source>
        <dbReference type="Proteomes" id="UP001197247"/>
    </source>
</evidence>
<dbReference type="CDD" id="cd07328">
    <property type="entry name" value="M48_Ste24p_like"/>
    <property type="match status" value="1"/>
</dbReference>
<proteinExistence type="predicted"/>
<evidence type="ECO:0000313" key="2">
    <source>
        <dbReference type="EMBL" id="MBT0769691.1"/>
    </source>
</evidence>
<keyword evidence="3" id="KW-1185">Reference proteome</keyword>
<gene>
    <name evidence="2" type="ORF">KIH74_12205</name>
</gene>